<dbReference type="InterPro" id="IPR029060">
    <property type="entry name" value="PIN-like_dom_sf"/>
</dbReference>
<dbReference type="CDD" id="cd09872">
    <property type="entry name" value="PIN_Sll0205-like"/>
    <property type="match status" value="1"/>
</dbReference>
<dbReference type="InterPro" id="IPR002716">
    <property type="entry name" value="PIN_dom"/>
</dbReference>
<organism evidence="3 4">
    <name type="scientific">Treponema primitia (strain ATCC BAA-887 / DSM 12427 / ZAS-2)</name>
    <dbReference type="NCBI Taxonomy" id="545694"/>
    <lineage>
        <taxon>Bacteria</taxon>
        <taxon>Pseudomonadati</taxon>
        <taxon>Spirochaetota</taxon>
        <taxon>Spirochaetia</taxon>
        <taxon>Spirochaetales</taxon>
        <taxon>Treponemataceae</taxon>
        <taxon>Treponema</taxon>
    </lineage>
</organism>
<dbReference type="Proteomes" id="UP000009223">
    <property type="component" value="Chromosome"/>
</dbReference>
<dbReference type="KEGG" id="tpi:TREPR_0320"/>
<reference evidence="3" key="2">
    <citation type="submission" date="2009-12" db="EMBL/GenBank/DDBJ databases">
        <authorList>
            <person name="Tetu S.G."/>
            <person name="Matson E."/>
            <person name="Ren Q."/>
            <person name="Seshadri R."/>
            <person name="Elbourne L."/>
            <person name="Hassan K.A."/>
            <person name="Durkin A."/>
            <person name="Radune D."/>
            <person name="Mohamoud Y."/>
            <person name="Shay R."/>
            <person name="Jin S."/>
            <person name="Zhang X."/>
            <person name="Lucey K."/>
            <person name="Ballor N.R."/>
            <person name="Ottesen E."/>
            <person name="Rosenthal R."/>
            <person name="Allen A."/>
            <person name="Leadbetter J.R."/>
            <person name="Paulsen I.T."/>
        </authorList>
    </citation>
    <scope>NUCLEOTIDE SEQUENCE</scope>
    <source>
        <strain evidence="3">ZAS-2</strain>
    </source>
</reference>
<dbReference type="STRING" id="545694.TREPR_0216"/>
<sequence>MKLLLDSHTLLWSIGKSDELSKKVIQELEDTNNDILVSAVSLWELALKQSIGKLVLSSFDIKDIPYYCKKMGFELIPLNPVEALESFALAQKEKHKDPFDRMLIYQCIRNNYIFVSRDTKNELYKKDGLKYIW</sequence>
<reference evidence="4" key="1">
    <citation type="submission" date="2009-12" db="EMBL/GenBank/DDBJ databases">
        <title>Complete sequence of Treponema primitia strain ZAS-2.</title>
        <authorList>
            <person name="Tetu S.G."/>
            <person name="Matson E."/>
            <person name="Ren Q."/>
            <person name="Seshadri R."/>
            <person name="Elbourne L."/>
            <person name="Hassan K.A."/>
            <person name="Durkin A."/>
            <person name="Radune D."/>
            <person name="Mohamoud Y."/>
            <person name="Shay R."/>
            <person name="Jin S."/>
            <person name="Zhang X."/>
            <person name="Lucey K."/>
            <person name="Ballor N.R."/>
            <person name="Ottesen E."/>
            <person name="Rosenthal R."/>
            <person name="Allen A."/>
            <person name="Leadbetter J.R."/>
            <person name="Paulsen I.T."/>
        </authorList>
    </citation>
    <scope>NUCLEOTIDE SEQUENCE [LARGE SCALE GENOMIC DNA]</scope>
    <source>
        <strain evidence="4">ATCC BAA-887 / DSM 12427 / ZAS-2</strain>
    </source>
</reference>
<reference evidence="3 4" key="3">
    <citation type="journal article" date="2011" name="ISME J.">
        <title>RNA-seq reveals cooperative metabolic interactions between two termite-gut spirochete species in co-culture.</title>
        <authorList>
            <person name="Rosenthal A.Z."/>
            <person name="Matson E.G."/>
            <person name="Eldar A."/>
            <person name="Leadbetter J.R."/>
        </authorList>
    </citation>
    <scope>NUCLEOTIDE SEQUENCE [LARGE SCALE GENOMIC DNA]</scope>
    <source>
        <strain evidence="4">ATCC BAA-887 / DSM 12427 / ZAS-2</strain>
        <strain evidence="3">ZAS-2</strain>
    </source>
</reference>
<proteinExistence type="predicted"/>
<keyword evidence="4" id="KW-1185">Reference proteome</keyword>
<protein>
    <submittedName>
        <fullName evidence="3">PIN domain protein</fullName>
    </submittedName>
</protein>
<dbReference type="KEGG" id="tpi:TREPR_0216"/>
<dbReference type="InterPro" id="IPR052919">
    <property type="entry name" value="TA_system_RNase"/>
</dbReference>
<dbReference type="RefSeq" id="WP_015706266.1">
    <property type="nucleotide sequence ID" value="NC_015578.1"/>
</dbReference>
<dbReference type="EMBL" id="CP001843">
    <property type="protein sequence ID" value="AEF86556.1"/>
    <property type="molecule type" value="Genomic_DNA"/>
</dbReference>
<evidence type="ECO:0000313" key="4">
    <source>
        <dbReference type="Proteomes" id="UP000009223"/>
    </source>
</evidence>
<gene>
    <name evidence="2" type="ordered locus">TREPR_0216</name>
    <name evidence="3" type="ordered locus">TREPR_0320</name>
</gene>
<dbReference type="AlphaFoldDB" id="F5YN56"/>
<evidence type="ECO:0000259" key="1">
    <source>
        <dbReference type="Pfam" id="PF01850"/>
    </source>
</evidence>
<dbReference type="EMBL" id="CP001843">
    <property type="protein sequence ID" value="AEF84746.1"/>
    <property type="molecule type" value="Genomic_DNA"/>
</dbReference>
<name>F5YN56_TREPZ</name>
<accession>F5YN56</accession>
<dbReference type="HOGENOM" id="CLU_129890_0_1_12"/>
<evidence type="ECO:0000313" key="3">
    <source>
        <dbReference type="EMBL" id="AEF86556.1"/>
    </source>
</evidence>
<evidence type="ECO:0000313" key="2">
    <source>
        <dbReference type="EMBL" id="AEF84746.1"/>
    </source>
</evidence>
<dbReference type="OrthoDB" id="9798990at2"/>
<dbReference type="PANTHER" id="PTHR36173">
    <property type="entry name" value="RIBONUCLEASE VAPC16-RELATED"/>
    <property type="match status" value="1"/>
</dbReference>
<dbReference type="SUPFAM" id="SSF88723">
    <property type="entry name" value="PIN domain-like"/>
    <property type="match status" value="1"/>
</dbReference>
<dbReference type="InterPro" id="IPR041705">
    <property type="entry name" value="PIN_Sll0205"/>
</dbReference>
<feature type="domain" description="PIN" evidence="1">
    <location>
        <begin position="4"/>
        <end position="120"/>
    </location>
</feature>
<dbReference type="PANTHER" id="PTHR36173:SF2">
    <property type="entry name" value="RIBONUCLEASE VAPC16"/>
    <property type="match status" value="1"/>
</dbReference>
<dbReference type="eggNOG" id="COG3744">
    <property type="taxonomic scope" value="Bacteria"/>
</dbReference>
<dbReference type="Pfam" id="PF01850">
    <property type="entry name" value="PIN"/>
    <property type="match status" value="1"/>
</dbReference>
<dbReference type="Gene3D" id="3.40.50.1010">
    <property type="entry name" value="5'-nuclease"/>
    <property type="match status" value="1"/>
</dbReference>